<dbReference type="PANTHER" id="PTHR42781">
    <property type="entry name" value="SPERMIDINE/PUTRESCINE IMPORT ATP-BINDING PROTEIN POTA"/>
    <property type="match status" value="1"/>
</dbReference>
<dbReference type="InterPro" id="IPR003439">
    <property type="entry name" value="ABC_transporter-like_ATP-bd"/>
</dbReference>
<name>A0A840UBH1_9FIRM</name>
<keyword evidence="3 5" id="KW-0067">ATP-binding</keyword>
<dbReference type="Pfam" id="PF00005">
    <property type="entry name" value="ABC_tran"/>
    <property type="match status" value="1"/>
</dbReference>
<evidence type="ECO:0000259" key="4">
    <source>
        <dbReference type="PROSITE" id="PS50893"/>
    </source>
</evidence>
<accession>A0A840UBH1</accession>
<dbReference type="InterPro" id="IPR003593">
    <property type="entry name" value="AAA+_ATPase"/>
</dbReference>
<dbReference type="InterPro" id="IPR017871">
    <property type="entry name" value="ABC_transporter-like_CS"/>
</dbReference>
<dbReference type="InterPro" id="IPR050093">
    <property type="entry name" value="ABC_SmlMolc_Importer"/>
</dbReference>
<keyword evidence="6" id="KW-1185">Reference proteome</keyword>
<evidence type="ECO:0000313" key="6">
    <source>
        <dbReference type="Proteomes" id="UP000559117"/>
    </source>
</evidence>
<proteinExistence type="predicted"/>
<dbReference type="GO" id="GO:0005524">
    <property type="term" value="F:ATP binding"/>
    <property type="evidence" value="ECO:0007669"/>
    <property type="project" value="UniProtKB-KW"/>
</dbReference>
<evidence type="ECO:0000256" key="1">
    <source>
        <dbReference type="ARBA" id="ARBA00022448"/>
    </source>
</evidence>
<protein>
    <submittedName>
        <fullName evidence="5">Molybdate transport system ATP-binding protein</fullName>
    </submittedName>
</protein>
<feature type="domain" description="ABC transporter" evidence="4">
    <location>
        <begin position="11"/>
        <end position="246"/>
    </location>
</feature>
<dbReference type="SUPFAM" id="SSF52540">
    <property type="entry name" value="P-loop containing nucleoside triphosphate hydrolases"/>
    <property type="match status" value="1"/>
</dbReference>
<dbReference type="InterPro" id="IPR027417">
    <property type="entry name" value="P-loop_NTPase"/>
</dbReference>
<keyword evidence="1" id="KW-0813">Transport</keyword>
<dbReference type="EMBL" id="JACHFH010000001">
    <property type="protein sequence ID" value="MBB5335061.1"/>
    <property type="molecule type" value="Genomic_DNA"/>
</dbReference>
<sequence length="363" mass="41750">MIIIKWDFHWEMAVDMLKVKIEKQLNDFYLDVDFTVADETMAILGASGCGKSMTLKCIAGIETPDRGYIEFNGRVFFDSKKNINLSPQQRRAGYLFQNYALFPNMTVEQNIAFVAKGSNEEKKAIVEQNINRFHLQGLEKSYPTNLSGGQQQRAALARILAAQAELLMLDEPFSALDSYLKWELELDLAGLLEKYNKTTLFVSHNRDEVYRLCKRVAVMNKGVIEVVNDRYTIFDNPQTAAATVLTGCKNMSAARKIDDFHLYAIDWQLELTSLSIIPDDLQYVGVRAHFFLIERDDSAVNSFRAHVDKVIENPFSFIVMIRPYNTGCQRMLRWELSKNKWQQLQNKDIYVSMPPEKIILLTK</sequence>
<evidence type="ECO:0000256" key="3">
    <source>
        <dbReference type="ARBA" id="ARBA00022840"/>
    </source>
</evidence>
<organism evidence="5 6">
    <name type="scientific">Pectinatus brassicae</name>
    <dbReference type="NCBI Taxonomy" id="862415"/>
    <lineage>
        <taxon>Bacteria</taxon>
        <taxon>Bacillati</taxon>
        <taxon>Bacillota</taxon>
        <taxon>Negativicutes</taxon>
        <taxon>Selenomonadales</taxon>
        <taxon>Selenomonadaceae</taxon>
        <taxon>Pectinatus</taxon>
    </lineage>
</organism>
<dbReference type="SMART" id="SM00382">
    <property type="entry name" value="AAA"/>
    <property type="match status" value="1"/>
</dbReference>
<dbReference type="PROSITE" id="PS50893">
    <property type="entry name" value="ABC_TRANSPORTER_2"/>
    <property type="match status" value="1"/>
</dbReference>
<gene>
    <name evidence="5" type="ORF">HNR32_000161</name>
</gene>
<dbReference type="Gene3D" id="3.40.50.300">
    <property type="entry name" value="P-loop containing nucleotide triphosphate hydrolases"/>
    <property type="match status" value="1"/>
</dbReference>
<reference evidence="5 6" key="1">
    <citation type="submission" date="2020-08" db="EMBL/GenBank/DDBJ databases">
        <title>Genomic Encyclopedia of Type Strains, Phase IV (KMG-IV): sequencing the most valuable type-strain genomes for metagenomic binning, comparative biology and taxonomic classification.</title>
        <authorList>
            <person name="Goeker M."/>
        </authorList>
    </citation>
    <scope>NUCLEOTIDE SEQUENCE [LARGE SCALE GENOMIC DNA]</scope>
    <source>
        <strain evidence="5 6">DSM 24661</strain>
    </source>
</reference>
<comment type="caution">
    <text evidence="5">The sequence shown here is derived from an EMBL/GenBank/DDBJ whole genome shotgun (WGS) entry which is preliminary data.</text>
</comment>
<dbReference type="Proteomes" id="UP000559117">
    <property type="component" value="Unassembled WGS sequence"/>
</dbReference>
<keyword evidence="2" id="KW-0547">Nucleotide-binding</keyword>
<dbReference type="PROSITE" id="PS00211">
    <property type="entry name" value="ABC_TRANSPORTER_1"/>
    <property type="match status" value="1"/>
</dbReference>
<dbReference type="PANTHER" id="PTHR42781:SF4">
    <property type="entry name" value="SPERMIDINE_PUTRESCINE IMPORT ATP-BINDING PROTEIN POTA"/>
    <property type="match status" value="1"/>
</dbReference>
<dbReference type="GO" id="GO:0016887">
    <property type="term" value="F:ATP hydrolysis activity"/>
    <property type="evidence" value="ECO:0007669"/>
    <property type="project" value="InterPro"/>
</dbReference>
<evidence type="ECO:0000256" key="2">
    <source>
        <dbReference type="ARBA" id="ARBA00022741"/>
    </source>
</evidence>
<dbReference type="AlphaFoldDB" id="A0A840UBH1"/>
<evidence type="ECO:0000313" key="5">
    <source>
        <dbReference type="EMBL" id="MBB5335061.1"/>
    </source>
</evidence>
<dbReference type="RefSeq" id="WP_231038216.1">
    <property type="nucleotide sequence ID" value="NZ_JACHFH010000001.1"/>
</dbReference>